<protein>
    <submittedName>
        <fullName evidence="1">Uncharacterized protein</fullName>
    </submittedName>
</protein>
<comment type="caution">
    <text evidence="1">The sequence shown here is derived from an EMBL/GenBank/DDBJ whole genome shotgun (WGS) entry which is preliminary data.</text>
</comment>
<proteinExistence type="predicted"/>
<accession>A0A1Y3G7P8</accession>
<dbReference type="AlphaFoldDB" id="A0A1Y3G7P8"/>
<dbReference type="EMBL" id="JOPG01000008">
    <property type="protein sequence ID" value="OUJ06709.1"/>
    <property type="molecule type" value="Genomic_DNA"/>
</dbReference>
<gene>
    <name evidence="1" type="ORF">HK23_13595</name>
</gene>
<reference evidence="2" key="1">
    <citation type="submission" date="2014-06" db="EMBL/GenBank/DDBJ databases">
        <authorList>
            <person name="Winans N.J."/>
            <person name="Newell P.D."/>
            <person name="Douglas A.E."/>
        </authorList>
    </citation>
    <scope>NUCLEOTIDE SEQUENCE [LARGE SCALE GENOMIC DNA]</scope>
    <source>
        <strain evidence="2">DsW_057</strain>
    </source>
</reference>
<evidence type="ECO:0000313" key="1">
    <source>
        <dbReference type="EMBL" id="OUJ06709.1"/>
    </source>
</evidence>
<evidence type="ECO:0000313" key="2">
    <source>
        <dbReference type="Proteomes" id="UP000242683"/>
    </source>
</evidence>
<dbReference type="Proteomes" id="UP000242683">
    <property type="component" value="Unassembled WGS sequence"/>
</dbReference>
<organism evidence="1 2">
    <name type="scientific">Acetobacter malorum</name>
    <dbReference type="NCBI Taxonomy" id="178901"/>
    <lineage>
        <taxon>Bacteria</taxon>
        <taxon>Pseudomonadati</taxon>
        <taxon>Pseudomonadota</taxon>
        <taxon>Alphaproteobacteria</taxon>
        <taxon>Acetobacterales</taxon>
        <taxon>Acetobacteraceae</taxon>
        <taxon>Acetobacter</taxon>
    </lineage>
</organism>
<sequence length="84" mass="9068">MMPVVSPVKQAMTPAIPLKLGDQFYSMAGALCPVPCQIHGQNLFLVHSKFHRKPVLPGYCRLLFAAEAFARSVTGGGDPVKTPM</sequence>
<name>A0A1Y3G7P8_9PROT</name>